<dbReference type="RefSeq" id="WP_029687780.1">
    <property type="nucleotide sequence ID" value="NZ_ABXP02000042.1"/>
</dbReference>
<evidence type="ECO:0000259" key="1">
    <source>
        <dbReference type="Pfam" id="PF00534"/>
    </source>
</evidence>
<gene>
    <name evidence="3" type="ORF">CDSM653_00685</name>
</gene>
<feature type="domain" description="Glycosyl transferase family 1" evidence="1">
    <location>
        <begin position="183"/>
        <end position="347"/>
    </location>
</feature>
<reference evidence="3 4" key="2">
    <citation type="journal article" date="2015" name="BMC Genomics">
        <title>Analysis of three genomes within the thermophilic bacterial species Caldanaerobacter subterraneus with a focus on carbon monoxide dehydrogenase evolution and hydrolase diversity.</title>
        <authorList>
            <person name="Sant'Anna F.H."/>
            <person name="Lebedinsky A.V."/>
            <person name="Sokolova T.G."/>
            <person name="Robb F.T."/>
            <person name="Gonzalez J.M."/>
        </authorList>
    </citation>
    <scope>NUCLEOTIDE SEQUENCE [LARGE SCALE GENOMIC DNA]</scope>
    <source>
        <strain evidence="3 4">DSM 12653</strain>
    </source>
</reference>
<dbReference type="Gene3D" id="3.40.50.2000">
    <property type="entry name" value="Glycogen Phosphorylase B"/>
    <property type="match status" value="2"/>
</dbReference>
<dbReference type="PANTHER" id="PTHR12526">
    <property type="entry name" value="GLYCOSYLTRANSFERASE"/>
    <property type="match status" value="1"/>
</dbReference>
<dbReference type="Pfam" id="PF00534">
    <property type="entry name" value="Glycos_transf_1"/>
    <property type="match status" value="1"/>
</dbReference>
<sequence>MLKTKVITFLTTGLNYGGAETQLVHLATRLKKRGWDVQVISMIPPVAYVEELKRAGIHVYSLEMRRGVPDPRGLFRLVKILRRERPQILHCHMVHANLLGRISKIFVKTPILICTIHSIIEGGRQREIAYRITDWLCDLTTQVSRAGLERYVQIGAVPRHKVIHIPNGIDTEIFKPDLEARIRLRKELGIEDKFVWLAVGRFEEAKDYPNMLNAFAKVVSKRNDSVLLIAGQGSLMEKAKHLVDDLNIISHVYFLGVRKDIPVLMNAADAYVMSSSWEGMPLVLLEASVVGLPIVATDVGGNGEIVIDGKSGFLVPPKNSEALAQTMLKMMDLDENVRKEMGNYGRRYIKENYDLERVVDQWESLYLELLKSKGLKVGSI</sequence>
<dbReference type="GO" id="GO:0016757">
    <property type="term" value="F:glycosyltransferase activity"/>
    <property type="evidence" value="ECO:0007669"/>
    <property type="project" value="InterPro"/>
</dbReference>
<evidence type="ECO:0000259" key="2">
    <source>
        <dbReference type="Pfam" id="PF13439"/>
    </source>
</evidence>
<reference evidence="4" key="3">
    <citation type="submission" date="2015-02" db="EMBL/GenBank/DDBJ databases">
        <title>Genome analysis of three genomes within the thermophilic hydrogenogenic bacterial species Caldanaerobacter subterraneus.</title>
        <authorList>
            <person name="Sant'Anna F.H."/>
            <person name="Lebedinsky A."/>
            <person name="Sokolova T."/>
            <person name="Robb F.T."/>
            <person name="Gonzalez J.M."/>
        </authorList>
    </citation>
    <scope>NUCLEOTIDE SEQUENCE [LARGE SCALE GENOMIC DNA]</scope>
    <source>
        <strain evidence="4">DSM 12653</strain>
    </source>
</reference>
<dbReference type="Pfam" id="PF13439">
    <property type="entry name" value="Glyco_transf_4"/>
    <property type="match status" value="1"/>
</dbReference>
<organism evidence="3 4">
    <name type="scientific">Caldanaerobacter subterraneus subsp. pacificus DSM 12653</name>
    <dbReference type="NCBI Taxonomy" id="391606"/>
    <lineage>
        <taxon>Bacteria</taxon>
        <taxon>Bacillati</taxon>
        <taxon>Bacillota</taxon>
        <taxon>Clostridia</taxon>
        <taxon>Thermoanaerobacterales</taxon>
        <taxon>Thermoanaerobacteraceae</taxon>
        <taxon>Caldanaerobacter</taxon>
    </lineage>
</organism>
<dbReference type="InterPro" id="IPR001296">
    <property type="entry name" value="Glyco_trans_1"/>
</dbReference>
<dbReference type="Proteomes" id="UP000010146">
    <property type="component" value="Unassembled WGS sequence"/>
</dbReference>
<proteinExistence type="predicted"/>
<reference evidence="3 4" key="1">
    <citation type="submission" date="2008-07" db="EMBL/GenBank/DDBJ databases">
        <authorList>
            <person name="Gonzalez J."/>
            <person name="Sokolova T."/>
            <person name="Ferriera S."/>
            <person name="Johnson J."/>
            <person name="Kravitz S."/>
            <person name="Beeson K."/>
            <person name="Sutton G."/>
            <person name="Rogers Y.-H."/>
            <person name="Friedman R."/>
            <person name="Frazier M."/>
            <person name="Venter J.C."/>
        </authorList>
    </citation>
    <scope>NUCLEOTIDE SEQUENCE [LARGE SCALE GENOMIC DNA]</scope>
    <source>
        <strain evidence="3 4">DSM 12653</strain>
    </source>
</reference>
<feature type="domain" description="Glycosyltransferase subfamily 4-like N-terminal" evidence="2">
    <location>
        <begin position="16"/>
        <end position="172"/>
    </location>
</feature>
<dbReference type="PANTHER" id="PTHR12526:SF630">
    <property type="entry name" value="GLYCOSYLTRANSFERASE"/>
    <property type="match status" value="1"/>
</dbReference>
<dbReference type="EMBL" id="ABXP02000042">
    <property type="protein sequence ID" value="KKC30207.1"/>
    <property type="molecule type" value="Genomic_DNA"/>
</dbReference>
<dbReference type="AlphaFoldDB" id="A0A0F5PNH4"/>
<dbReference type="InterPro" id="IPR028098">
    <property type="entry name" value="Glyco_trans_4-like_N"/>
</dbReference>
<keyword evidence="3" id="KW-0808">Transferase</keyword>
<name>A0A0F5PNH4_9THEO</name>
<protein>
    <submittedName>
        <fullName evidence="3">Glycosyltransferase</fullName>
    </submittedName>
</protein>
<evidence type="ECO:0000313" key="4">
    <source>
        <dbReference type="Proteomes" id="UP000010146"/>
    </source>
</evidence>
<comment type="caution">
    <text evidence="3">The sequence shown here is derived from an EMBL/GenBank/DDBJ whole genome shotgun (WGS) entry which is preliminary data.</text>
</comment>
<dbReference type="SUPFAM" id="SSF53756">
    <property type="entry name" value="UDP-Glycosyltransferase/glycogen phosphorylase"/>
    <property type="match status" value="1"/>
</dbReference>
<accession>A0A0F5PNH4</accession>
<evidence type="ECO:0000313" key="3">
    <source>
        <dbReference type="EMBL" id="KKC30207.1"/>
    </source>
</evidence>